<dbReference type="GO" id="GO:0046685">
    <property type="term" value="P:response to arsenic-containing substance"/>
    <property type="evidence" value="ECO:0007669"/>
    <property type="project" value="UniProtKB-KW"/>
</dbReference>
<name>A0AB73TYN4_MYCCH</name>
<dbReference type="InterPro" id="IPR036196">
    <property type="entry name" value="Ptyr_pPase_sf"/>
</dbReference>
<evidence type="ECO:0000259" key="2">
    <source>
        <dbReference type="SMART" id="SM00226"/>
    </source>
</evidence>
<dbReference type="Gene3D" id="3.40.50.2300">
    <property type="match status" value="1"/>
</dbReference>
<dbReference type="Proteomes" id="UP000317728">
    <property type="component" value="Chromosome"/>
</dbReference>
<organism evidence="3 4">
    <name type="scientific">Mycobacteroides chelonae</name>
    <name type="common">Mycobacterium chelonae</name>
    <dbReference type="NCBI Taxonomy" id="1774"/>
    <lineage>
        <taxon>Bacteria</taxon>
        <taxon>Bacillati</taxon>
        <taxon>Actinomycetota</taxon>
        <taxon>Actinomycetes</taxon>
        <taxon>Mycobacteriales</taxon>
        <taxon>Mycobacteriaceae</taxon>
        <taxon>Mycobacteroides</taxon>
    </lineage>
</organism>
<evidence type="ECO:0000313" key="4">
    <source>
        <dbReference type="Proteomes" id="UP000317728"/>
    </source>
</evidence>
<dbReference type="SUPFAM" id="SSF52788">
    <property type="entry name" value="Phosphotyrosine protein phosphatases I"/>
    <property type="match status" value="1"/>
</dbReference>
<dbReference type="RefSeq" id="WP_075908274.1">
    <property type="nucleotide sequence ID" value="NZ_CP041150.1"/>
</dbReference>
<dbReference type="EMBL" id="CP041150">
    <property type="protein sequence ID" value="QDF69611.1"/>
    <property type="molecule type" value="Genomic_DNA"/>
</dbReference>
<keyword evidence="1" id="KW-0059">Arsenical resistance</keyword>
<evidence type="ECO:0000313" key="3">
    <source>
        <dbReference type="EMBL" id="QDF69611.1"/>
    </source>
</evidence>
<feature type="domain" description="Phosphotyrosine protein phosphatase I" evidence="2">
    <location>
        <begin position="6"/>
        <end position="134"/>
    </location>
</feature>
<dbReference type="AlphaFoldDB" id="A0AB73TYN4"/>
<dbReference type="PANTHER" id="PTHR43428">
    <property type="entry name" value="ARSENATE REDUCTASE"/>
    <property type="match status" value="1"/>
</dbReference>
<evidence type="ECO:0000256" key="1">
    <source>
        <dbReference type="ARBA" id="ARBA00022849"/>
    </source>
</evidence>
<dbReference type="InterPro" id="IPR023485">
    <property type="entry name" value="Ptyr_pPase"/>
</dbReference>
<reference evidence="3 4" key="1">
    <citation type="submission" date="2019-06" db="EMBL/GenBank/DDBJ databases">
        <title>Whole geneome sequnce of Mycobacteroides chelonae M77 isolated from bovine milk from Meghalaya, India.</title>
        <authorList>
            <person name="Vise E."/>
            <person name="Das S."/>
            <person name="Garg A."/>
            <person name="Ghatak S."/>
            <person name="Shakuntala I."/>
            <person name="Milton A.A.P."/>
            <person name="Karam A."/>
            <person name="Sanjukta R."/>
            <person name="Puro K."/>
            <person name="Sen A."/>
        </authorList>
    </citation>
    <scope>NUCLEOTIDE SEQUENCE [LARGE SCALE GENOMIC DNA]</scope>
    <source>
        <strain evidence="3 4">M77</strain>
    </source>
</reference>
<protein>
    <submittedName>
        <fullName evidence="3">Low molecular weight phosphatase family protein</fullName>
    </submittedName>
</protein>
<dbReference type="SMART" id="SM00226">
    <property type="entry name" value="LMWPc"/>
    <property type="match status" value="1"/>
</dbReference>
<dbReference type="Pfam" id="PF01451">
    <property type="entry name" value="LMWPc"/>
    <property type="match status" value="1"/>
</dbReference>
<sequence length="137" mass="15132">MSSEKPSVLFICRRNGGKSQMAAGLMHKEAGERINTYSAGTDPGEAINQLSAESLLEVGVDIRSEHPKPIDSELLRNVDRVIILGQEAKLTAAEGVNVEYWDTDEPSERGIDGIERMRLIRDDITDRIQQLAADLAR</sequence>
<gene>
    <name evidence="3" type="ORF">FJK96_05225</name>
</gene>
<accession>A0AB73TYN4</accession>
<proteinExistence type="predicted"/>
<dbReference type="PANTHER" id="PTHR43428:SF1">
    <property type="entry name" value="ARSENATE REDUCTASE"/>
    <property type="match status" value="1"/>
</dbReference>